<protein>
    <submittedName>
        <fullName evidence="2">Uncharacterized protein</fullName>
    </submittedName>
</protein>
<evidence type="ECO:0000256" key="1">
    <source>
        <dbReference type="SAM" id="Phobius"/>
    </source>
</evidence>
<keyword evidence="1" id="KW-0812">Transmembrane</keyword>
<name>A0A6C0B3J1_9ZZZZ</name>
<keyword evidence="1" id="KW-1133">Transmembrane helix</keyword>
<evidence type="ECO:0000313" key="2">
    <source>
        <dbReference type="EMBL" id="QHS86787.1"/>
    </source>
</evidence>
<keyword evidence="1" id="KW-0472">Membrane</keyword>
<dbReference type="EMBL" id="MN739062">
    <property type="protein sequence ID" value="QHS86787.1"/>
    <property type="molecule type" value="Genomic_DNA"/>
</dbReference>
<sequence>MNITEKIIFIMLLLLVIRIMMILGSVLNTAMQELFNNPINYEPDHFKRYINNISPKVYFTKTKIKIDSKEEFGSVYLSLLGKVPYYKQAQLDLYTERINKAFRDVNLQNIARTPTEYIMSKDALEMKMPYTLRDKIVFNEKSIEKLPNHVAENILETFIHEKLHTIQRAHQEKFNAFYRKRYPFLHDIIPLEDLPEHLRERHMTNPDNNFDLWLYTINGKIYIPLLEITDDGLREYAYEYNNTDNKVLLRNILNHAKKSQTHPNELFAYDVAAQLMRGEIDNGVFELLKNLKF</sequence>
<organism evidence="2">
    <name type="scientific">viral metagenome</name>
    <dbReference type="NCBI Taxonomy" id="1070528"/>
    <lineage>
        <taxon>unclassified sequences</taxon>
        <taxon>metagenomes</taxon>
        <taxon>organismal metagenomes</taxon>
    </lineage>
</organism>
<accession>A0A6C0B3J1</accession>
<feature type="transmembrane region" description="Helical" evidence="1">
    <location>
        <begin position="7"/>
        <end position="27"/>
    </location>
</feature>
<reference evidence="2" key="1">
    <citation type="journal article" date="2020" name="Nature">
        <title>Giant virus diversity and host interactions through global metagenomics.</title>
        <authorList>
            <person name="Schulz F."/>
            <person name="Roux S."/>
            <person name="Paez-Espino D."/>
            <person name="Jungbluth S."/>
            <person name="Walsh D.A."/>
            <person name="Denef V.J."/>
            <person name="McMahon K.D."/>
            <person name="Konstantinidis K.T."/>
            <person name="Eloe-Fadrosh E.A."/>
            <person name="Kyrpides N.C."/>
            <person name="Woyke T."/>
        </authorList>
    </citation>
    <scope>NUCLEOTIDE SEQUENCE</scope>
    <source>
        <strain evidence="2">GVMAG-M-3300009422-16</strain>
    </source>
</reference>
<proteinExistence type="predicted"/>
<dbReference type="AlphaFoldDB" id="A0A6C0B3J1"/>